<evidence type="ECO:0000256" key="4">
    <source>
        <dbReference type="ARBA" id="ARBA00023136"/>
    </source>
</evidence>
<dbReference type="SUPFAM" id="SSF48452">
    <property type="entry name" value="TPR-like"/>
    <property type="match status" value="1"/>
</dbReference>
<comment type="similarity">
    <text evidence="2">Belongs to the SusD family.</text>
</comment>
<organism evidence="8 9">
    <name type="scientific">Arachidicoccus ginsenosidivorans</name>
    <dbReference type="NCBI Taxonomy" id="496057"/>
    <lineage>
        <taxon>Bacteria</taxon>
        <taxon>Pseudomonadati</taxon>
        <taxon>Bacteroidota</taxon>
        <taxon>Chitinophagia</taxon>
        <taxon>Chitinophagales</taxon>
        <taxon>Chitinophagaceae</taxon>
        <taxon>Arachidicoccus</taxon>
    </lineage>
</organism>
<gene>
    <name evidence="8" type="ORF">FSB73_12055</name>
</gene>
<dbReference type="EMBL" id="CP042434">
    <property type="protein sequence ID" value="QEC72298.1"/>
    <property type="molecule type" value="Genomic_DNA"/>
</dbReference>
<evidence type="ECO:0000259" key="6">
    <source>
        <dbReference type="Pfam" id="PF07980"/>
    </source>
</evidence>
<dbReference type="Pfam" id="PF07980">
    <property type="entry name" value="SusD_RagB"/>
    <property type="match status" value="1"/>
</dbReference>
<dbReference type="Gene3D" id="1.25.40.390">
    <property type="match status" value="1"/>
</dbReference>
<name>A0A5B8VPV8_9BACT</name>
<feature type="domain" description="SusD-like N-terminal" evidence="7">
    <location>
        <begin position="20"/>
        <end position="222"/>
    </location>
</feature>
<evidence type="ECO:0000313" key="8">
    <source>
        <dbReference type="EMBL" id="QEC72298.1"/>
    </source>
</evidence>
<dbReference type="Pfam" id="PF14322">
    <property type="entry name" value="SusD-like_3"/>
    <property type="match status" value="1"/>
</dbReference>
<evidence type="ECO:0000256" key="3">
    <source>
        <dbReference type="ARBA" id="ARBA00022729"/>
    </source>
</evidence>
<dbReference type="InterPro" id="IPR012944">
    <property type="entry name" value="SusD_RagB_dom"/>
</dbReference>
<dbReference type="InterPro" id="IPR011990">
    <property type="entry name" value="TPR-like_helical_dom_sf"/>
</dbReference>
<proteinExistence type="inferred from homology"/>
<dbReference type="GO" id="GO:0009279">
    <property type="term" value="C:cell outer membrane"/>
    <property type="evidence" value="ECO:0007669"/>
    <property type="project" value="UniProtKB-SubCell"/>
</dbReference>
<dbReference type="RefSeq" id="WP_146782397.1">
    <property type="nucleotide sequence ID" value="NZ_CP042434.1"/>
</dbReference>
<dbReference type="Proteomes" id="UP000321291">
    <property type="component" value="Chromosome"/>
</dbReference>
<accession>A0A5B8VPV8</accession>
<dbReference type="PROSITE" id="PS51257">
    <property type="entry name" value="PROKAR_LIPOPROTEIN"/>
    <property type="match status" value="1"/>
</dbReference>
<evidence type="ECO:0000313" key="9">
    <source>
        <dbReference type="Proteomes" id="UP000321291"/>
    </source>
</evidence>
<dbReference type="AlphaFoldDB" id="A0A5B8VPV8"/>
<keyword evidence="9" id="KW-1185">Reference proteome</keyword>
<keyword evidence="3" id="KW-0732">Signal</keyword>
<evidence type="ECO:0000259" key="7">
    <source>
        <dbReference type="Pfam" id="PF14322"/>
    </source>
</evidence>
<comment type="subcellular location">
    <subcellularLocation>
        <location evidence="1">Cell outer membrane</location>
    </subcellularLocation>
</comment>
<dbReference type="KEGG" id="agi:FSB73_12055"/>
<keyword evidence="4" id="KW-0472">Membrane</keyword>
<evidence type="ECO:0000256" key="2">
    <source>
        <dbReference type="ARBA" id="ARBA00006275"/>
    </source>
</evidence>
<dbReference type="InterPro" id="IPR033985">
    <property type="entry name" value="SusD-like_N"/>
</dbReference>
<reference evidence="8 9" key="1">
    <citation type="journal article" date="2017" name="Int. J. Syst. Evol. Microbiol.">
        <title>Arachidicoccus ginsenosidivorans sp. nov., with ginsenoside-converting activity isolated from ginseng cultivating soil.</title>
        <authorList>
            <person name="Siddiqi M.Z."/>
            <person name="Aslam Z."/>
            <person name="Im W.T."/>
        </authorList>
    </citation>
    <scope>NUCLEOTIDE SEQUENCE [LARGE SCALE GENOMIC DNA]</scope>
    <source>
        <strain evidence="8 9">Gsoil 809</strain>
    </source>
</reference>
<keyword evidence="5" id="KW-0998">Cell outer membrane</keyword>
<evidence type="ECO:0000256" key="5">
    <source>
        <dbReference type="ARBA" id="ARBA00023237"/>
    </source>
</evidence>
<sequence length="447" mass="51251">MKQLNIFILITILLGSGCKKYLDKKPDKKLVTPSTLADLQALMDNSNYMNIYGWGLGETSADDYYLTYADWETMDDAERRSYIWGEDVTPGTTNDWSLIYNTIYTTNVVLDHITKINLQNSTELDRNNVKGEALFYRSLEFFRLAVNYANAYDDKTAPIDLGIPLRISSDFNIKSTRATVKETYDQIISDLLKAIPILTPYPAHVLRPSKGAAYALLARVYLSMRNYDKAGIYADSSLQLNSKLLDYNDLNSNIKYSVPAYNVETIFYVTGGSGPILNFWAKIDSNLYQSYSTNDLRKSIFFKENSDGSHAFYGNYSGKLNYFQGLATDEQYLIRAESLARSNKISEAMTILNNLLIKRWKTGTFMPYQAKDSEEAISTILKERRKELVMRDLRWQDIKRLNKEDANITLKRILNGQEYELPPNSPRFALPFPTYVIEMTGMQQNPR</sequence>
<evidence type="ECO:0000256" key="1">
    <source>
        <dbReference type="ARBA" id="ARBA00004442"/>
    </source>
</evidence>
<feature type="domain" description="RagB/SusD" evidence="6">
    <location>
        <begin position="330"/>
        <end position="409"/>
    </location>
</feature>
<dbReference type="OrthoDB" id="653598at2"/>
<protein>
    <submittedName>
        <fullName evidence="8">RagB/SusD family nutrient uptake outer membrane protein</fullName>
    </submittedName>
</protein>